<protein>
    <recommendedName>
        <fullName evidence="2">tetraacyldisaccharide 4'-kinase</fullName>
        <ecNumber evidence="2">2.7.1.130</ecNumber>
    </recommendedName>
</protein>
<dbReference type="GO" id="GO:0009244">
    <property type="term" value="P:lipopolysaccharide core region biosynthetic process"/>
    <property type="evidence" value="ECO:0007669"/>
    <property type="project" value="TreeGrafter"/>
</dbReference>
<dbReference type="GO" id="GO:0005524">
    <property type="term" value="F:ATP binding"/>
    <property type="evidence" value="ECO:0007669"/>
    <property type="project" value="UniProtKB-KW"/>
</dbReference>
<organism evidence="11">
    <name type="scientific">marine metagenome</name>
    <dbReference type="NCBI Taxonomy" id="408172"/>
    <lineage>
        <taxon>unclassified sequences</taxon>
        <taxon>metagenomes</taxon>
        <taxon>ecological metagenomes</taxon>
    </lineage>
</organism>
<evidence type="ECO:0000256" key="4">
    <source>
        <dbReference type="ARBA" id="ARBA00022556"/>
    </source>
</evidence>
<keyword evidence="6" id="KW-0547">Nucleotide-binding</keyword>
<evidence type="ECO:0000256" key="9">
    <source>
        <dbReference type="ARBA" id="ARBA00023098"/>
    </source>
</evidence>
<reference evidence="11" key="1">
    <citation type="submission" date="2018-05" db="EMBL/GenBank/DDBJ databases">
        <authorList>
            <person name="Lanie J.A."/>
            <person name="Ng W.-L."/>
            <person name="Kazmierczak K.M."/>
            <person name="Andrzejewski T.M."/>
            <person name="Davidsen T.M."/>
            <person name="Wayne K.J."/>
            <person name="Tettelin H."/>
            <person name="Glass J.I."/>
            <person name="Rusch D."/>
            <person name="Podicherti R."/>
            <person name="Tsui H.-C.T."/>
            <person name="Winkler M.E."/>
        </authorList>
    </citation>
    <scope>NUCLEOTIDE SEQUENCE</scope>
</reference>
<evidence type="ECO:0000256" key="2">
    <source>
        <dbReference type="ARBA" id="ARBA00012071"/>
    </source>
</evidence>
<sequence length="214" mass="24556">MNFFKPKFWDKNKISFFSVLLFPVSLLIKVLSFFKRFLTKTNQSSIPIICVGNIYLGGTGKTPLCIEIFSILKNLNMNPVFVRKKYDSFQDEADLQKQVGPVYQNKKRIEAVKEALQNKANVAILDDGFQDFSINKNLSIVCFNKKQWVGNGLTIPSGPLREGLSALKRANCVVINGEKNRDIENKIFSKNKEIKIFYAKYIKNNINEFKNKKV</sequence>
<keyword evidence="5" id="KW-0808">Transferase</keyword>
<keyword evidence="3" id="KW-0444">Lipid biosynthesis</keyword>
<dbReference type="GO" id="GO:0005886">
    <property type="term" value="C:plasma membrane"/>
    <property type="evidence" value="ECO:0007669"/>
    <property type="project" value="TreeGrafter"/>
</dbReference>
<evidence type="ECO:0000256" key="5">
    <source>
        <dbReference type="ARBA" id="ARBA00022679"/>
    </source>
</evidence>
<dbReference type="UniPathway" id="UPA00359">
    <property type="reaction ID" value="UER00482"/>
</dbReference>
<keyword evidence="10" id="KW-1133">Transmembrane helix</keyword>
<dbReference type="PANTHER" id="PTHR42724">
    <property type="entry name" value="TETRAACYLDISACCHARIDE 4'-KINASE"/>
    <property type="match status" value="1"/>
</dbReference>
<dbReference type="EMBL" id="UINC01221051">
    <property type="protein sequence ID" value="SVE49227.1"/>
    <property type="molecule type" value="Genomic_DNA"/>
</dbReference>
<dbReference type="GO" id="GO:0009245">
    <property type="term" value="P:lipid A biosynthetic process"/>
    <property type="evidence" value="ECO:0007669"/>
    <property type="project" value="UniProtKB-KW"/>
</dbReference>
<proteinExistence type="predicted"/>
<keyword evidence="8" id="KW-0067">ATP-binding</keyword>
<evidence type="ECO:0000256" key="8">
    <source>
        <dbReference type="ARBA" id="ARBA00022840"/>
    </source>
</evidence>
<evidence type="ECO:0000256" key="7">
    <source>
        <dbReference type="ARBA" id="ARBA00022777"/>
    </source>
</evidence>
<dbReference type="PANTHER" id="PTHR42724:SF1">
    <property type="entry name" value="TETRAACYLDISACCHARIDE 4'-KINASE, MITOCHONDRIAL-RELATED"/>
    <property type="match status" value="1"/>
</dbReference>
<feature type="non-terminal residue" evidence="11">
    <location>
        <position position="214"/>
    </location>
</feature>
<evidence type="ECO:0000313" key="11">
    <source>
        <dbReference type="EMBL" id="SVE49227.1"/>
    </source>
</evidence>
<keyword evidence="4" id="KW-0441">Lipid A biosynthesis</keyword>
<comment type="pathway">
    <text evidence="1">Glycolipid biosynthesis; lipid IV(A) biosynthesis; lipid IV(A) from (3R)-3-hydroxytetradecanoyl-[acyl-carrier-protein] and UDP-N-acetyl-alpha-D-glucosamine: step 6/6.</text>
</comment>
<keyword evidence="10" id="KW-0472">Membrane</keyword>
<evidence type="ECO:0000256" key="6">
    <source>
        <dbReference type="ARBA" id="ARBA00022741"/>
    </source>
</evidence>
<dbReference type="InterPro" id="IPR003758">
    <property type="entry name" value="LpxK"/>
</dbReference>
<evidence type="ECO:0000256" key="1">
    <source>
        <dbReference type="ARBA" id="ARBA00004870"/>
    </source>
</evidence>
<accession>A0A383DXF7</accession>
<name>A0A383DXF7_9ZZZZ</name>
<dbReference type="AlphaFoldDB" id="A0A383DXF7"/>
<dbReference type="GO" id="GO:0009029">
    <property type="term" value="F:lipid-A 4'-kinase activity"/>
    <property type="evidence" value="ECO:0007669"/>
    <property type="project" value="UniProtKB-EC"/>
</dbReference>
<evidence type="ECO:0000256" key="3">
    <source>
        <dbReference type="ARBA" id="ARBA00022516"/>
    </source>
</evidence>
<dbReference type="EC" id="2.7.1.130" evidence="2"/>
<dbReference type="Pfam" id="PF02606">
    <property type="entry name" value="LpxK"/>
    <property type="match status" value="1"/>
</dbReference>
<keyword evidence="9" id="KW-0443">Lipid metabolism</keyword>
<keyword evidence="7" id="KW-0418">Kinase</keyword>
<evidence type="ECO:0000256" key="10">
    <source>
        <dbReference type="SAM" id="Phobius"/>
    </source>
</evidence>
<keyword evidence="10" id="KW-0812">Transmembrane</keyword>
<gene>
    <name evidence="11" type="ORF">METZ01_LOCUS502081</name>
</gene>
<feature type="transmembrane region" description="Helical" evidence="10">
    <location>
        <begin position="14"/>
        <end position="34"/>
    </location>
</feature>